<feature type="transmembrane region" description="Helical" evidence="1">
    <location>
        <begin position="37"/>
        <end position="58"/>
    </location>
</feature>
<feature type="transmembrane region" description="Helical" evidence="1">
    <location>
        <begin position="90"/>
        <end position="112"/>
    </location>
</feature>
<dbReference type="AlphaFoldDB" id="A0A6I6HPJ0"/>
<reference evidence="2 3" key="1">
    <citation type="submission" date="2019-12" db="EMBL/GenBank/DDBJ databases">
        <title>Hybrid Genome Assemblies of two High G+C Isolates from Undergraduate Microbiology Courses.</title>
        <authorList>
            <person name="Ne Ville C.J."/>
            <person name="Enright D."/>
            <person name="Hernandez I."/>
            <person name="Dodsworth J."/>
            <person name="Orwin P.M."/>
        </authorList>
    </citation>
    <scope>NUCLEOTIDE SEQUENCE [LARGE SCALE GENOMIC DNA]</scope>
    <source>
        <strain evidence="2 3">CSUSB</strain>
    </source>
</reference>
<dbReference type="Proteomes" id="UP000425817">
    <property type="component" value="Chromosome"/>
</dbReference>
<dbReference type="OrthoDB" id="8812411at2"/>
<evidence type="ECO:0000313" key="3">
    <source>
        <dbReference type="Proteomes" id="UP000425817"/>
    </source>
</evidence>
<name>A0A6I6HPJ0_VARPD</name>
<dbReference type="EMBL" id="CP046622">
    <property type="protein sequence ID" value="QGW84837.1"/>
    <property type="molecule type" value="Genomic_DNA"/>
</dbReference>
<evidence type="ECO:0000256" key="1">
    <source>
        <dbReference type="SAM" id="Phobius"/>
    </source>
</evidence>
<accession>A0A6I6HPJ0</accession>
<organism evidence="2 3">
    <name type="scientific">Variovorax paradoxus</name>
    <dbReference type="NCBI Taxonomy" id="34073"/>
    <lineage>
        <taxon>Bacteria</taxon>
        <taxon>Pseudomonadati</taxon>
        <taxon>Pseudomonadota</taxon>
        <taxon>Betaproteobacteria</taxon>
        <taxon>Burkholderiales</taxon>
        <taxon>Comamonadaceae</taxon>
        <taxon>Variovorax</taxon>
    </lineage>
</organism>
<keyword evidence="1" id="KW-0812">Transmembrane</keyword>
<keyword evidence="1" id="KW-1133">Transmembrane helix</keyword>
<protein>
    <submittedName>
        <fullName evidence="2">Uncharacterized protein</fullName>
    </submittedName>
</protein>
<evidence type="ECO:0000313" key="2">
    <source>
        <dbReference type="EMBL" id="QGW84837.1"/>
    </source>
</evidence>
<keyword evidence="1" id="KW-0472">Membrane</keyword>
<proteinExistence type="predicted"/>
<sequence length="118" mass="13579">MRAAIYYSLMLLLGFAWYRFGQNLLRKGRWDENGQRTEGVVGPVGLLVTSVLACYLLFEFLRALIRGEVPCVGKACRLQVYTLAADTGDYWANMFFLAWMVLGLGYAMYVTLKIWFRE</sequence>
<feature type="transmembrane region" description="Helical" evidence="1">
    <location>
        <begin position="6"/>
        <end position="25"/>
    </location>
</feature>
<gene>
    <name evidence="2" type="ORF">GOQ09_00980</name>
</gene>